<dbReference type="AlphaFoldDB" id="A0A0P7YNF9"/>
<feature type="transmembrane region" description="Helical" evidence="7">
    <location>
        <begin position="13"/>
        <end position="31"/>
    </location>
</feature>
<comment type="caution">
    <text evidence="9">The sequence shown here is derived from an EMBL/GenBank/DDBJ whole genome shotgun (WGS) entry which is preliminary data.</text>
</comment>
<dbReference type="SUPFAM" id="SSF103481">
    <property type="entry name" value="Multidrug resistance efflux transporter EmrE"/>
    <property type="match status" value="1"/>
</dbReference>
<dbReference type="InterPro" id="IPR037185">
    <property type="entry name" value="EmrE-like"/>
</dbReference>
<evidence type="ECO:0000256" key="1">
    <source>
        <dbReference type="ARBA" id="ARBA00004651"/>
    </source>
</evidence>
<evidence type="ECO:0000256" key="3">
    <source>
        <dbReference type="ARBA" id="ARBA00022475"/>
    </source>
</evidence>
<feature type="domain" description="EamA" evidence="8">
    <location>
        <begin position="41"/>
        <end position="175"/>
    </location>
</feature>
<proteinExistence type="inferred from homology"/>
<keyword evidence="6 7" id="KW-0472">Membrane</keyword>
<dbReference type="PATRIC" id="fig|1666911.3.peg.1209"/>
<evidence type="ECO:0000256" key="5">
    <source>
        <dbReference type="ARBA" id="ARBA00022989"/>
    </source>
</evidence>
<reference evidence="9 10" key="1">
    <citation type="submission" date="2015-09" db="EMBL/GenBank/DDBJ databases">
        <title>Identification and resolution of microdiversity through metagenomic sequencing of parallel consortia.</title>
        <authorList>
            <person name="Nelson W.C."/>
            <person name="Romine M.F."/>
            <person name="Lindemann S.R."/>
        </authorList>
    </citation>
    <scope>NUCLEOTIDE SEQUENCE [LARGE SCALE GENOMIC DNA]</scope>
    <source>
        <strain evidence="9">Ana</strain>
    </source>
</reference>
<comment type="subcellular location">
    <subcellularLocation>
        <location evidence="1">Cell membrane</location>
        <topology evidence="1">Multi-pass membrane protein</topology>
    </subcellularLocation>
</comment>
<keyword evidence="5 7" id="KW-1133">Transmembrane helix</keyword>
<dbReference type="InterPro" id="IPR051258">
    <property type="entry name" value="Diverse_Substrate_Transporter"/>
</dbReference>
<evidence type="ECO:0000256" key="7">
    <source>
        <dbReference type="SAM" id="Phobius"/>
    </source>
</evidence>
<evidence type="ECO:0000256" key="6">
    <source>
        <dbReference type="ARBA" id="ARBA00023136"/>
    </source>
</evidence>
<feature type="transmembrane region" description="Helical" evidence="7">
    <location>
        <begin position="136"/>
        <end position="155"/>
    </location>
</feature>
<feature type="transmembrane region" description="Helical" evidence="7">
    <location>
        <begin position="68"/>
        <end position="88"/>
    </location>
</feature>
<dbReference type="Proteomes" id="UP000050465">
    <property type="component" value="Unassembled WGS sequence"/>
</dbReference>
<feature type="transmembrane region" description="Helical" evidence="7">
    <location>
        <begin position="43"/>
        <end position="62"/>
    </location>
</feature>
<protein>
    <submittedName>
        <fullName evidence="9">Putative permease, DMT superfamily</fullName>
    </submittedName>
</protein>
<dbReference type="PANTHER" id="PTHR42920:SF5">
    <property type="entry name" value="EAMA DOMAIN-CONTAINING PROTEIN"/>
    <property type="match status" value="1"/>
</dbReference>
<evidence type="ECO:0000313" key="9">
    <source>
        <dbReference type="EMBL" id="KPQ31335.1"/>
    </source>
</evidence>
<evidence type="ECO:0000259" key="8">
    <source>
        <dbReference type="Pfam" id="PF00892"/>
    </source>
</evidence>
<gene>
    <name evidence="9" type="ORF">HLUCCA11_23975</name>
</gene>
<evidence type="ECO:0000256" key="4">
    <source>
        <dbReference type="ARBA" id="ARBA00022692"/>
    </source>
</evidence>
<sequence length="191" mass="20564">MVPLLGPLVGHEFSIKALFSGAIVLFGLWLMSLENGTFAVGDLWMVVCALSYTVYILLLDSVAQRHAAIKLTGVQMVTVAFFALIWALSERFSQGQMPIFHLNIFVIVLYLGVIATAATTWGQAFAQKNVSAYETALIYTLEPVFSLLFAFLLLHETIGVRGLVGASFILLGMVVSQLVTSSAADVGSSGQ</sequence>
<dbReference type="Pfam" id="PF00892">
    <property type="entry name" value="EamA"/>
    <property type="match status" value="1"/>
</dbReference>
<keyword evidence="4 7" id="KW-0812">Transmembrane</keyword>
<dbReference type="PANTHER" id="PTHR42920">
    <property type="entry name" value="OS03G0707200 PROTEIN-RELATED"/>
    <property type="match status" value="1"/>
</dbReference>
<accession>A0A0P7YNF9</accession>
<feature type="transmembrane region" description="Helical" evidence="7">
    <location>
        <begin position="100"/>
        <end position="124"/>
    </location>
</feature>
<evidence type="ECO:0000256" key="2">
    <source>
        <dbReference type="ARBA" id="ARBA00007362"/>
    </source>
</evidence>
<comment type="similarity">
    <text evidence="2">Belongs to the EamA transporter family.</text>
</comment>
<keyword evidence="3" id="KW-1003">Cell membrane</keyword>
<feature type="transmembrane region" description="Helical" evidence="7">
    <location>
        <begin position="162"/>
        <end position="184"/>
    </location>
</feature>
<dbReference type="GO" id="GO:0005886">
    <property type="term" value="C:plasma membrane"/>
    <property type="evidence" value="ECO:0007669"/>
    <property type="project" value="UniProtKB-SubCell"/>
</dbReference>
<dbReference type="EMBL" id="LJZR01000110">
    <property type="protein sequence ID" value="KPQ31335.1"/>
    <property type="molecule type" value="Genomic_DNA"/>
</dbReference>
<evidence type="ECO:0000313" key="10">
    <source>
        <dbReference type="Proteomes" id="UP000050465"/>
    </source>
</evidence>
<dbReference type="STRING" id="1666911.HLUCCA11_23975"/>
<organism evidence="9 10">
    <name type="scientific">Phormidesmis priestleyi Ana</name>
    <dbReference type="NCBI Taxonomy" id="1666911"/>
    <lineage>
        <taxon>Bacteria</taxon>
        <taxon>Bacillati</taxon>
        <taxon>Cyanobacteriota</taxon>
        <taxon>Cyanophyceae</taxon>
        <taxon>Leptolyngbyales</taxon>
        <taxon>Leptolyngbyaceae</taxon>
        <taxon>Phormidesmis</taxon>
    </lineage>
</organism>
<name>A0A0P7YNF9_9CYAN</name>
<dbReference type="InterPro" id="IPR000620">
    <property type="entry name" value="EamA_dom"/>
</dbReference>